<reference evidence="8" key="1">
    <citation type="submission" date="2017-02" db="EMBL/GenBank/DDBJ databases">
        <authorList>
            <person name="Varghese N."/>
            <person name="Submissions S."/>
        </authorList>
    </citation>
    <scope>NUCLEOTIDE SEQUENCE [LARGE SCALE GENOMIC DNA]</scope>
    <source>
        <strain evidence="8">9H-4</strain>
    </source>
</reference>
<evidence type="ECO:0000313" key="8">
    <source>
        <dbReference type="Proteomes" id="UP000191040"/>
    </source>
</evidence>
<dbReference type="GO" id="GO:0005886">
    <property type="term" value="C:plasma membrane"/>
    <property type="evidence" value="ECO:0007669"/>
    <property type="project" value="UniProtKB-SubCell"/>
</dbReference>
<name>A0A1T4Z2M0_9ACTN</name>
<evidence type="ECO:0000256" key="6">
    <source>
        <dbReference type="SAM" id="Phobius"/>
    </source>
</evidence>
<dbReference type="InterPro" id="IPR001851">
    <property type="entry name" value="ABC_transp_permease"/>
</dbReference>
<feature type="transmembrane region" description="Helical" evidence="6">
    <location>
        <begin position="108"/>
        <end position="129"/>
    </location>
</feature>
<feature type="transmembrane region" description="Helical" evidence="6">
    <location>
        <begin position="80"/>
        <end position="101"/>
    </location>
</feature>
<evidence type="ECO:0000256" key="4">
    <source>
        <dbReference type="ARBA" id="ARBA00022989"/>
    </source>
</evidence>
<keyword evidence="2" id="KW-1003">Cell membrane</keyword>
<dbReference type="EMBL" id="LT796768">
    <property type="protein sequence ID" value="SKB08284.1"/>
    <property type="molecule type" value="Genomic_DNA"/>
</dbReference>
<keyword evidence="5 6" id="KW-0472">Membrane</keyword>
<evidence type="ECO:0000256" key="5">
    <source>
        <dbReference type="ARBA" id="ARBA00023136"/>
    </source>
</evidence>
<feature type="transmembrane region" description="Helical" evidence="6">
    <location>
        <begin position="332"/>
        <end position="352"/>
    </location>
</feature>
<feature type="transmembrane region" description="Helical" evidence="6">
    <location>
        <begin position="55"/>
        <end position="74"/>
    </location>
</feature>
<evidence type="ECO:0000256" key="1">
    <source>
        <dbReference type="ARBA" id="ARBA00004651"/>
    </source>
</evidence>
<dbReference type="RefSeq" id="WP_078700094.1">
    <property type="nucleotide sequence ID" value="NZ_LT796768.1"/>
</dbReference>
<feature type="transmembrane region" description="Helical" evidence="6">
    <location>
        <begin position="135"/>
        <end position="153"/>
    </location>
</feature>
<dbReference type="Proteomes" id="UP000191040">
    <property type="component" value="Chromosome I"/>
</dbReference>
<comment type="subcellular location">
    <subcellularLocation>
        <location evidence="1">Cell membrane</location>
        <topology evidence="1">Multi-pass membrane protein</topology>
    </subcellularLocation>
</comment>
<sequence length="420" mass="43895">MSVATDPVTNVHGTPQGRVRLTWPWLLIGIAGVLVIMSLLRIITGVDDLSSSGTIRATLIAAVPIGLAGLGGLWSERAGVVNIGLEGMMILGTFGAGYFGYFYGPWQGVLGAILLGAAGGLLHAVATVYFGVDHIVSGVSINIIAAGAVQYLAGMAFSGVPGGGQTQSPPIDRLPSITISGLSEPLGEIEQKNWFFVSEVAAVLRAFVTNMSSLTVIAIGLFVLTWWILWRTGFGLRLRSVGESPAAAESLGVNVYRYKFIAVIASGGLAGLAGGFLALVAANAFRDGQTGGRGYIGLAAMIFGNWRPGGLFAGATLFGYTDTLRLRGGGETVHALLLLVAVFLVMLAIWQWRQHGRTSALIAAILGVIVAGIFFASNEIPNELATMTPYVTTLLVLAVFSQNLRMPAADGKIYRKGSVG</sequence>
<keyword evidence="8" id="KW-1185">Reference proteome</keyword>
<gene>
    <name evidence="7" type="ORF">SAMN06295964_2084</name>
</gene>
<feature type="transmembrane region" description="Helical" evidence="6">
    <location>
        <begin position="294"/>
        <end position="320"/>
    </location>
</feature>
<keyword evidence="4 6" id="KW-1133">Transmembrane helix</keyword>
<keyword evidence="3 6" id="KW-0812">Transmembrane</keyword>
<dbReference type="GO" id="GO:0022857">
    <property type="term" value="F:transmembrane transporter activity"/>
    <property type="evidence" value="ECO:0007669"/>
    <property type="project" value="InterPro"/>
</dbReference>
<dbReference type="CDD" id="cd06580">
    <property type="entry name" value="TM_PBP1_transp_TpRbsC_like"/>
    <property type="match status" value="1"/>
</dbReference>
<dbReference type="STRING" id="1736691.SAMN06295964_2084"/>
<dbReference type="OrthoDB" id="9792579at2"/>
<accession>A0A1T4Z2M0</accession>
<evidence type="ECO:0000256" key="3">
    <source>
        <dbReference type="ARBA" id="ARBA00022692"/>
    </source>
</evidence>
<evidence type="ECO:0000256" key="2">
    <source>
        <dbReference type="ARBA" id="ARBA00022475"/>
    </source>
</evidence>
<proteinExistence type="predicted"/>
<feature type="transmembrane region" description="Helical" evidence="6">
    <location>
        <begin position="260"/>
        <end position="282"/>
    </location>
</feature>
<dbReference type="PANTHER" id="PTHR43370">
    <property type="entry name" value="SUGAR ABC TRANSPORTER INTEGRAL MEMBRANE PROTEIN-RELATED"/>
    <property type="match status" value="1"/>
</dbReference>
<evidence type="ECO:0000313" key="7">
    <source>
        <dbReference type="EMBL" id="SKB08284.1"/>
    </source>
</evidence>
<organism evidence="7 8">
    <name type="scientific">Aeromicrobium choanae</name>
    <dbReference type="NCBI Taxonomy" id="1736691"/>
    <lineage>
        <taxon>Bacteria</taxon>
        <taxon>Bacillati</taxon>
        <taxon>Actinomycetota</taxon>
        <taxon>Actinomycetes</taxon>
        <taxon>Propionibacteriales</taxon>
        <taxon>Nocardioidaceae</taxon>
        <taxon>Aeromicrobium</taxon>
    </lineage>
</organism>
<protein>
    <submittedName>
        <fullName evidence="7">Nucleoside ABC transporter membrane protein</fullName>
    </submittedName>
</protein>
<dbReference type="PANTHER" id="PTHR43370:SF1">
    <property type="entry name" value="GUANOSINE ABC TRANSPORTER PERMEASE PROTEIN NUPQ"/>
    <property type="match status" value="1"/>
</dbReference>
<feature type="transmembrane region" description="Helical" evidence="6">
    <location>
        <begin position="359"/>
        <end position="377"/>
    </location>
</feature>
<dbReference type="AlphaFoldDB" id="A0A1T4Z2M0"/>
<feature type="transmembrane region" description="Helical" evidence="6">
    <location>
        <begin position="202"/>
        <end position="229"/>
    </location>
</feature>
<feature type="transmembrane region" description="Helical" evidence="6">
    <location>
        <begin position="23"/>
        <end position="43"/>
    </location>
</feature>
<dbReference type="Pfam" id="PF02653">
    <property type="entry name" value="BPD_transp_2"/>
    <property type="match status" value="1"/>
</dbReference>